<dbReference type="InterPro" id="IPR009839">
    <property type="entry name" value="SseB_N"/>
</dbReference>
<evidence type="ECO:0000313" key="4">
    <source>
        <dbReference type="Proteomes" id="UP000431744"/>
    </source>
</evidence>
<organism evidence="3 4">
    <name type="scientific">Pseudoclavibacter endophyticus</name>
    <dbReference type="NCBI Taxonomy" id="1778590"/>
    <lineage>
        <taxon>Bacteria</taxon>
        <taxon>Bacillati</taxon>
        <taxon>Actinomycetota</taxon>
        <taxon>Actinomycetes</taxon>
        <taxon>Micrococcales</taxon>
        <taxon>Microbacteriaceae</taxon>
        <taxon>Pseudoclavibacter</taxon>
    </lineage>
</organism>
<evidence type="ECO:0000313" key="3">
    <source>
        <dbReference type="EMBL" id="KAB1646978.1"/>
    </source>
</evidence>
<dbReference type="AlphaFoldDB" id="A0A6H9WFR9"/>
<gene>
    <name evidence="3" type="ORF">F8O04_14545</name>
</gene>
<proteinExistence type="predicted"/>
<name>A0A6H9WFR9_9MICO</name>
<dbReference type="OrthoDB" id="5188303at2"/>
<reference evidence="3 4" key="1">
    <citation type="submission" date="2019-09" db="EMBL/GenBank/DDBJ databases">
        <title>Phylogeny of genus Pseudoclavibacter and closely related genus.</title>
        <authorList>
            <person name="Li Y."/>
        </authorList>
    </citation>
    <scope>NUCLEOTIDE SEQUENCE [LARGE SCALE GENOMIC DNA]</scope>
    <source>
        <strain evidence="3 4">EGI 60007</strain>
    </source>
</reference>
<feature type="compositionally biased region" description="Polar residues" evidence="1">
    <location>
        <begin position="239"/>
        <end position="249"/>
    </location>
</feature>
<dbReference type="Pfam" id="PF07179">
    <property type="entry name" value="SseB"/>
    <property type="match status" value="1"/>
</dbReference>
<feature type="domain" description="SseB protein N-terminal" evidence="2">
    <location>
        <begin position="7"/>
        <end position="129"/>
    </location>
</feature>
<dbReference type="Proteomes" id="UP000431744">
    <property type="component" value="Unassembled WGS sequence"/>
</dbReference>
<comment type="caution">
    <text evidence="3">The sequence shown here is derived from an EMBL/GenBank/DDBJ whole genome shotgun (WGS) entry which is preliminary data.</text>
</comment>
<evidence type="ECO:0000259" key="2">
    <source>
        <dbReference type="Pfam" id="PF07179"/>
    </source>
</evidence>
<evidence type="ECO:0000256" key="1">
    <source>
        <dbReference type="SAM" id="MobiDB-lite"/>
    </source>
</evidence>
<feature type="region of interest" description="Disordered" evidence="1">
    <location>
        <begin position="228"/>
        <end position="263"/>
    </location>
</feature>
<accession>A0A6H9WFR9</accession>
<protein>
    <submittedName>
        <fullName evidence="3">SseB family protein</fullName>
    </submittedName>
</protein>
<sequence length="263" mass="27677">MTPPAVAAAMARFRAGEDGEPDVVEALRESRVLIPLIAELGETGQNAEGVTVDKSADLSIVTVAGPDGRTVLPVFTSMDAMKAWNAKARPVPTDFRAAAVAAVDERTDLVIVDPGSEGEFGMRRPAVWAVAKGSEWAPALTNTAVAKALAEGISREPHVRRIEIAPGCAPGRLEGAELRVSLVFETGCSQDVVRAAVGRVNERWSASPEVIELVDSLAVVLASEKVDDRAGDGVGNRTGAPSSEGTQGRPSGMRAWFSRRRKG</sequence>
<keyword evidence="4" id="KW-1185">Reference proteome</keyword>
<dbReference type="EMBL" id="WBJY01000004">
    <property type="protein sequence ID" value="KAB1646978.1"/>
    <property type="molecule type" value="Genomic_DNA"/>
</dbReference>